<keyword evidence="2" id="KW-1185">Reference proteome</keyword>
<name>A0A9W8CA09_TRIRA</name>
<evidence type="ECO:0000313" key="1">
    <source>
        <dbReference type="EMBL" id="KAI7811918.1"/>
    </source>
</evidence>
<sequence length="79" mass="9034">MIQGKSRKIYQPNSFHLTETEICFKGGESEKQLILSTFSFDEFARFREPTFSPFMKYLTSYRSVQSGGHNDIIGLGDST</sequence>
<evidence type="ECO:0000313" key="2">
    <source>
        <dbReference type="Proteomes" id="UP001059041"/>
    </source>
</evidence>
<reference evidence="1" key="1">
    <citation type="submission" date="2021-02" db="EMBL/GenBank/DDBJ databases">
        <title>Comparative genomics reveals that relaxation of natural selection precedes convergent phenotypic evolution of cavefish.</title>
        <authorList>
            <person name="Peng Z."/>
        </authorList>
    </citation>
    <scope>NUCLEOTIDE SEQUENCE</scope>
    <source>
        <tissue evidence="1">Muscle</tissue>
    </source>
</reference>
<organism evidence="1 2">
    <name type="scientific">Triplophysa rosa</name>
    <name type="common">Cave loach</name>
    <dbReference type="NCBI Taxonomy" id="992332"/>
    <lineage>
        <taxon>Eukaryota</taxon>
        <taxon>Metazoa</taxon>
        <taxon>Chordata</taxon>
        <taxon>Craniata</taxon>
        <taxon>Vertebrata</taxon>
        <taxon>Euteleostomi</taxon>
        <taxon>Actinopterygii</taxon>
        <taxon>Neopterygii</taxon>
        <taxon>Teleostei</taxon>
        <taxon>Ostariophysi</taxon>
        <taxon>Cypriniformes</taxon>
        <taxon>Nemacheilidae</taxon>
        <taxon>Triplophysa</taxon>
    </lineage>
</organism>
<proteinExistence type="predicted"/>
<dbReference type="EMBL" id="JAFHDT010000003">
    <property type="protein sequence ID" value="KAI7811918.1"/>
    <property type="molecule type" value="Genomic_DNA"/>
</dbReference>
<dbReference type="Proteomes" id="UP001059041">
    <property type="component" value="Linkage Group LG3"/>
</dbReference>
<comment type="caution">
    <text evidence="1">The sequence shown here is derived from an EMBL/GenBank/DDBJ whole genome shotgun (WGS) entry which is preliminary data.</text>
</comment>
<protein>
    <submittedName>
        <fullName evidence="1">Uncharacterized protein</fullName>
    </submittedName>
</protein>
<gene>
    <name evidence="1" type="ORF">IRJ41_022192</name>
</gene>
<dbReference type="AlphaFoldDB" id="A0A9W8CA09"/>
<accession>A0A9W8CA09</accession>